<gene>
    <name evidence="8" type="ORF">BLNAU_15459</name>
</gene>
<keyword evidence="4" id="KW-0413">Isomerase</keyword>
<comment type="catalytic activity">
    <reaction evidence="1">
        <text>Catalyzes the rearrangement of -S-S- bonds in proteins.</text>
        <dbReference type="EC" id="5.3.4.1"/>
    </reaction>
</comment>
<evidence type="ECO:0000256" key="6">
    <source>
        <dbReference type="SAM" id="SignalP"/>
    </source>
</evidence>
<dbReference type="Gene3D" id="1.20.1150.12">
    <property type="entry name" value="Endoplasmic reticulum resident protein 29, C-terminal domain"/>
    <property type="match status" value="1"/>
</dbReference>
<keyword evidence="9" id="KW-1185">Reference proteome</keyword>
<dbReference type="EC" id="5.3.4.1" evidence="2"/>
<evidence type="ECO:0000256" key="3">
    <source>
        <dbReference type="ARBA" id="ARBA00023157"/>
    </source>
</evidence>
<dbReference type="InterPro" id="IPR036249">
    <property type="entry name" value="Thioredoxin-like_sf"/>
</dbReference>
<protein>
    <recommendedName>
        <fullName evidence="2">protein disulfide-isomerase</fullName>
        <ecNumber evidence="2">5.3.4.1</ecNumber>
    </recommendedName>
</protein>
<keyword evidence="3" id="KW-1015">Disulfide bond</keyword>
<evidence type="ECO:0000256" key="2">
    <source>
        <dbReference type="ARBA" id="ARBA00012723"/>
    </source>
</evidence>
<dbReference type="CDD" id="cd02961">
    <property type="entry name" value="PDI_a_family"/>
    <property type="match status" value="1"/>
</dbReference>
<evidence type="ECO:0000256" key="5">
    <source>
        <dbReference type="ARBA" id="ARBA00023284"/>
    </source>
</evidence>
<dbReference type="InterPro" id="IPR036356">
    <property type="entry name" value="ERp29_C_sf"/>
</dbReference>
<dbReference type="InterPro" id="IPR051063">
    <property type="entry name" value="PDI"/>
</dbReference>
<dbReference type="Gene3D" id="3.40.30.10">
    <property type="entry name" value="Glutaredoxin"/>
    <property type="match status" value="2"/>
</dbReference>
<evidence type="ECO:0000259" key="7">
    <source>
        <dbReference type="Pfam" id="PF07749"/>
    </source>
</evidence>
<dbReference type="PANTHER" id="PTHR45672:SF11">
    <property type="entry name" value="PROTEIN DISULFIDE-ISOMERASE C17H9.14C"/>
    <property type="match status" value="1"/>
</dbReference>
<feature type="chain" id="PRO_5047324025" description="protein disulfide-isomerase" evidence="6">
    <location>
        <begin position="22"/>
        <end position="381"/>
    </location>
</feature>
<evidence type="ECO:0000256" key="4">
    <source>
        <dbReference type="ARBA" id="ARBA00023235"/>
    </source>
</evidence>
<keyword evidence="6" id="KW-0732">Signal</keyword>
<dbReference type="Proteomes" id="UP001281761">
    <property type="component" value="Unassembled WGS sequence"/>
</dbReference>
<dbReference type="Pfam" id="PF07749">
    <property type="entry name" value="ERp29"/>
    <property type="match status" value="1"/>
</dbReference>
<comment type="caution">
    <text evidence="8">The sequence shown here is derived from an EMBL/GenBank/DDBJ whole genome shotgun (WGS) entry which is preliminary data.</text>
</comment>
<dbReference type="PANTHER" id="PTHR45672">
    <property type="entry name" value="PROTEIN DISULFIDE-ISOMERASE C17H9.14C-RELATED"/>
    <property type="match status" value="1"/>
</dbReference>
<proteinExistence type="predicted"/>
<organism evidence="8 9">
    <name type="scientific">Blattamonas nauphoetae</name>
    <dbReference type="NCBI Taxonomy" id="2049346"/>
    <lineage>
        <taxon>Eukaryota</taxon>
        <taxon>Metamonada</taxon>
        <taxon>Preaxostyla</taxon>
        <taxon>Oxymonadida</taxon>
        <taxon>Blattamonas</taxon>
    </lineage>
</organism>
<name>A0ABQ9XFH1_9EUKA</name>
<reference evidence="8 9" key="1">
    <citation type="journal article" date="2022" name="bioRxiv">
        <title>Genomics of Preaxostyla Flagellates Illuminates Evolutionary Transitions and the Path Towards Mitochondrial Loss.</title>
        <authorList>
            <person name="Novak L.V.F."/>
            <person name="Treitli S.C."/>
            <person name="Pyrih J."/>
            <person name="Halakuc P."/>
            <person name="Pipaliya S.V."/>
            <person name="Vacek V."/>
            <person name="Brzon O."/>
            <person name="Soukal P."/>
            <person name="Eme L."/>
            <person name="Dacks J.B."/>
            <person name="Karnkowska A."/>
            <person name="Elias M."/>
            <person name="Hampl V."/>
        </authorList>
    </citation>
    <scope>NUCLEOTIDE SEQUENCE [LARGE SCALE GENOMIC DNA]</scope>
    <source>
        <strain evidence="8">NAU3</strain>
        <tissue evidence="8">Gut</tissue>
    </source>
</reference>
<feature type="signal peptide" evidence="6">
    <location>
        <begin position="1"/>
        <end position="21"/>
    </location>
</feature>
<evidence type="ECO:0000313" key="8">
    <source>
        <dbReference type="EMBL" id="KAK2949599.1"/>
    </source>
</evidence>
<evidence type="ECO:0000256" key="1">
    <source>
        <dbReference type="ARBA" id="ARBA00001182"/>
    </source>
</evidence>
<dbReference type="SUPFAM" id="SSF52833">
    <property type="entry name" value="Thioredoxin-like"/>
    <property type="match status" value="2"/>
</dbReference>
<dbReference type="InterPro" id="IPR011679">
    <property type="entry name" value="ERp29_C"/>
</dbReference>
<dbReference type="EMBL" id="JARBJD010000153">
    <property type="protein sequence ID" value="KAK2949599.1"/>
    <property type="molecule type" value="Genomic_DNA"/>
</dbReference>
<sequence length="381" mass="44201">MILISFSFIFSPLCCFSPITSLTDSSFQEFCGQSDAVIMFCNSTQTKCKLAFQLFRASARVYSRLDDLFRFGEVDCGKYPSLCKSHNATKFPTTRYYHKNGTRSTFTKLQELDVYLNWIANQSSIPQTNLSKELQVLTVDNIFDFVYDPTKNSLVAFVSDTCRYCADLKIHLAQANGAYLPEDNIQFALFEKDNWEEVSDKFHAFGVPQVILFPAASPGTECEIPPKYDENGTIYWKSKMILPNKCGVYSETYGGDRTSISFIRWLNQRIFSYRSVDGLIDEEAGIIDSLKEPMRKFYETFSETPIESYKSVKMSLHRIKIPSLHEYYIRVIEDVLERGQDWLEYEYDRLHSILETNNVNLERLEALTVRHNLMRMMLEDF</sequence>
<feature type="domain" description="Endoplasmic reticulum resident protein 29 C-terminal" evidence="7">
    <location>
        <begin position="285"/>
        <end position="375"/>
    </location>
</feature>
<accession>A0ABQ9XFH1</accession>
<evidence type="ECO:0000313" key="9">
    <source>
        <dbReference type="Proteomes" id="UP001281761"/>
    </source>
</evidence>
<keyword evidence="5" id="KW-0676">Redox-active center</keyword>
<dbReference type="SUPFAM" id="SSF47933">
    <property type="entry name" value="ERP29 C domain-like"/>
    <property type="match status" value="1"/>
</dbReference>